<proteinExistence type="predicted"/>
<sequence>MAGLAFFLCIAGCGGDAGSGPAPAAQDEEAALDDAAQMLDAREPVTQSTQPASTETPQP</sequence>
<feature type="region of interest" description="Disordered" evidence="1">
    <location>
        <begin position="17"/>
        <end position="59"/>
    </location>
</feature>
<feature type="compositionally biased region" description="Polar residues" evidence="1">
    <location>
        <begin position="45"/>
        <end position="59"/>
    </location>
</feature>
<reference evidence="2 3" key="1">
    <citation type="submission" date="2019-12" db="EMBL/GenBank/DDBJ databases">
        <authorList>
            <person name="Lee S.D."/>
        </authorList>
    </citation>
    <scope>NUCLEOTIDE SEQUENCE [LARGE SCALE GENOMIC DNA]</scope>
    <source>
        <strain evidence="2 3">GH3-10</strain>
    </source>
</reference>
<dbReference type="Proteomes" id="UP000461409">
    <property type="component" value="Unassembled WGS sequence"/>
</dbReference>
<comment type="caution">
    <text evidence="2">The sequence shown here is derived from an EMBL/GenBank/DDBJ whole genome shotgun (WGS) entry which is preliminary data.</text>
</comment>
<keyword evidence="3" id="KW-1185">Reference proteome</keyword>
<organism evidence="2 3">
    <name type="scientific">Aurantiacibacter rhizosphaerae</name>
    <dbReference type="NCBI Taxonomy" id="2691582"/>
    <lineage>
        <taxon>Bacteria</taxon>
        <taxon>Pseudomonadati</taxon>
        <taxon>Pseudomonadota</taxon>
        <taxon>Alphaproteobacteria</taxon>
        <taxon>Sphingomonadales</taxon>
        <taxon>Erythrobacteraceae</taxon>
        <taxon>Aurantiacibacter</taxon>
    </lineage>
</organism>
<gene>
    <name evidence="2" type="ORF">GRF63_01420</name>
</gene>
<dbReference type="EMBL" id="WUBR01000001">
    <property type="protein sequence ID" value="MWV26552.1"/>
    <property type="molecule type" value="Genomic_DNA"/>
</dbReference>
<evidence type="ECO:0000313" key="2">
    <source>
        <dbReference type="EMBL" id="MWV26552.1"/>
    </source>
</evidence>
<evidence type="ECO:0000313" key="3">
    <source>
        <dbReference type="Proteomes" id="UP000461409"/>
    </source>
</evidence>
<evidence type="ECO:0000256" key="1">
    <source>
        <dbReference type="SAM" id="MobiDB-lite"/>
    </source>
</evidence>
<name>A0A844X9X8_9SPHN</name>
<dbReference type="AlphaFoldDB" id="A0A844X9X8"/>
<accession>A0A844X9X8</accession>
<reference evidence="2 3" key="2">
    <citation type="submission" date="2020-02" db="EMBL/GenBank/DDBJ databases">
        <title>Erythrobacter dongmakensis sp. nov., isolated from a tidal mudflat.</title>
        <authorList>
            <person name="Kim I.S."/>
        </authorList>
    </citation>
    <scope>NUCLEOTIDE SEQUENCE [LARGE SCALE GENOMIC DNA]</scope>
    <source>
        <strain evidence="2 3">GH3-10</strain>
    </source>
</reference>
<protein>
    <submittedName>
        <fullName evidence="2">Uncharacterized protein</fullName>
    </submittedName>
</protein>